<accession>A0ABT4ZQG4</accession>
<feature type="domain" description="RiboL-PSP-HEPN" evidence="1">
    <location>
        <begin position="7"/>
        <end position="66"/>
    </location>
</feature>
<dbReference type="EMBL" id="JAQMTI010000097">
    <property type="protein sequence ID" value="MDB9441279.1"/>
    <property type="molecule type" value="Genomic_DNA"/>
</dbReference>
<dbReference type="RefSeq" id="WP_272109889.1">
    <property type="nucleotide sequence ID" value="NZ_JAQMTI010000097.1"/>
</dbReference>
<keyword evidence="3" id="KW-1185">Reference proteome</keyword>
<proteinExistence type="predicted"/>
<organism evidence="2 3">
    <name type="scientific">Sphaerospermopsis kisseleviana CS-549</name>
    <dbReference type="NCBI Taxonomy" id="3021783"/>
    <lineage>
        <taxon>Bacteria</taxon>
        <taxon>Bacillati</taxon>
        <taxon>Cyanobacteriota</taxon>
        <taxon>Cyanophyceae</taxon>
        <taxon>Nostocales</taxon>
        <taxon>Aphanizomenonaceae</taxon>
        <taxon>Sphaerospermopsis</taxon>
        <taxon>Sphaerospermopsis kisseleviana</taxon>
    </lineage>
</organism>
<dbReference type="Proteomes" id="UP001211711">
    <property type="component" value="Unassembled WGS sequence"/>
</dbReference>
<dbReference type="InterPro" id="IPR041519">
    <property type="entry name" value="HEPN_RiboL-PSP"/>
</dbReference>
<reference evidence="2 3" key="1">
    <citation type="submission" date="2023-01" db="EMBL/GenBank/DDBJ databases">
        <title>Genomes from the Australian National Cyanobacteria Reference Collection.</title>
        <authorList>
            <person name="Willis A."/>
            <person name="Lee E.M.F."/>
        </authorList>
    </citation>
    <scope>NUCLEOTIDE SEQUENCE [LARGE SCALE GENOMIC DNA]</scope>
    <source>
        <strain evidence="2 3">CS-549</strain>
    </source>
</reference>
<protein>
    <submittedName>
        <fullName evidence="2">HEPN domain-containing protein</fullName>
    </submittedName>
</protein>
<evidence type="ECO:0000313" key="3">
    <source>
        <dbReference type="Proteomes" id="UP001211711"/>
    </source>
</evidence>
<gene>
    <name evidence="2" type="ORF">PN497_07875</name>
</gene>
<evidence type="ECO:0000313" key="2">
    <source>
        <dbReference type="EMBL" id="MDB9441279.1"/>
    </source>
</evidence>
<dbReference type="Pfam" id="PF18735">
    <property type="entry name" value="HEPN_RiboL-PSP"/>
    <property type="match status" value="1"/>
</dbReference>
<comment type="caution">
    <text evidence="2">The sequence shown here is derived from an EMBL/GenBank/DDBJ whole genome shotgun (WGS) entry which is preliminary data.</text>
</comment>
<name>A0ABT4ZQG4_9CYAN</name>
<evidence type="ECO:0000259" key="1">
    <source>
        <dbReference type="Pfam" id="PF18735"/>
    </source>
</evidence>
<sequence length="66" mass="7519">MSDQYSACSGFNFSLNSIVYRRNKIAHEADIDPTFGLENRWTIDELMVGDAVDFIEPVVESIHQIL</sequence>